<gene>
    <name evidence="6" type="ORF">AT274_13605</name>
</gene>
<evidence type="ECO:0000259" key="5">
    <source>
        <dbReference type="Pfam" id="PF13439"/>
    </source>
</evidence>
<dbReference type="Proteomes" id="UP000075591">
    <property type="component" value="Unassembled WGS sequence"/>
</dbReference>
<accession>A0A150B1P6</accession>
<proteinExistence type="inferred from homology"/>
<comment type="similarity">
    <text evidence="1">Belongs to the glycosyltransferase group 1 family. Glycosyltransferase 4 subfamily.</text>
</comment>
<dbReference type="GO" id="GO:0016757">
    <property type="term" value="F:glycosyltransferase activity"/>
    <property type="evidence" value="ECO:0007669"/>
    <property type="project" value="UniProtKB-KW"/>
</dbReference>
<protein>
    <recommendedName>
        <fullName evidence="8">Colanic acid biosynthesis glycosyltransferase WcaL</fullName>
    </recommendedName>
</protein>
<sequence length="406" mass="46886">MKILFVVGQFPKLSETFILSQITGLIDQGNTVTILAERPEGQEDVHEDVQKYNLINRTFYYDYPGSKKKKLIEVFKYVSKNMYKKPSEVLHALNFWKYGKEVLTFRHICMLNMLKESEINLEYDVIHCHFGPNGINAAVLRDLGIIQGSVYTTFHGYDMTVYPKNKGENIYDYLFKEGDKFLPISEFWKNRLEDWGCSSNRIIVHPMGIDTKKFRQLPSKTNEKIKILSIARLVEKKGIYYAIEAVKKIIELGYKVEYYIIGDGPLKKELKNQIGKYDKQIELLGWKTQEETIGFLEETDIFLAPSITSTDGDMEGIPMVLMESMAMEKQVISTYHSGIPELIKDNISGFLVPEKDILALSEKLEFVINNRENWSETGEAARVTVENAHNITRLNNKLEDIFQNKN</sequence>
<dbReference type="Pfam" id="PF13439">
    <property type="entry name" value="Glyco_transf_4"/>
    <property type="match status" value="1"/>
</dbReference>
<evidence type="ECO:0000313" key="7">
    <source>
        <dbReference type="Proteomes" id="UP000075591"/>
    </source>
</evidence>
<dbReference type="RefSeq" id="WP_017561067.1">
    <property type="nucleotide sequence ID" value="NZ_JARPVK010000004.1"/>
</dbReference>
<keyword evidence="2" id="KW-0328">Glycosyltransferase</keyword>
<dbReference type="InterPro" id="IPR001296">
    <property type="entry name" value="Glyco_trans_1"/>
</dbReference>
<organism evidence="6 7">
    <name type="scientific">Bacillus cereus</name>
    <dbReference type="NCBI Taxonomy" id="1396"/>
    <lineage>
        <taxon>Bacteria</taxon>
        <taxon>Bacillati</taxon>
        <taxon>Bacillota</taxon>
        <taxon>Bacilli</taxon>
        <taxon>Bacillales</taxon>
        <taxon>Bacillaceae</taxon>
        <taxon>Bacillus</taxon>
        <taxon>Bacillus cereus group</taxon>
    </lineage>
</organism>
<reference evidence="6 7" key="1">
    <citation type="submission" date="2015-12" db="EMBL/GenBank/DDBJ databases">
        <title>Bacillus cereus Group isolate.</title>
        <authorList>
            <person name="Kovac J."/>
        </authorList>
    </citation>
    <scope>NUCLEOTIDE SEQUENCE [LARGE SCALE GENOMIC DNA]</scope>
    <source>
        <strain evidence="6 7">FSL W8-0275</strain>
    </source>
</reference>
<dbReference type="PANTHER" id="PTHR12526">
    <property type="entry name" value="GLYCOSYLTRANSFERASE"/>
    <property type="match status" value="1"/>
</dbReference>
<evidence type="ECO:0008006" key="8">
    <source>
        <dbReference type="Google" id="ProtNLM"/>
    </source>
</evidence>
<evidence type="ECO:0000313" key="6">
    <source>
        <dbReference type="EMBL" id="KXX93925.1"/>
    </source>
</evidence>
<dbReference type="Pfam" id="PF00534">
    <property type="entry name" value="Glycos_transf_1"/>
    <property type="match status" value="1"/>
</dbReference>
<evidence type="ECO:0000259" key="4">
    <source>
        <dbReference type="Pfam" id="PF00534"/>
    </source>
</evidence>
<dbReference type="PATRIC" id="fig|1396.432.peg.3682"/>
<dbReference type="InterPro" id="IPR028098">
    <property type="entry name" value="Glyco_trans_4-like_N"/>
</dbReference>
<name>A0A150B1P6_BACCE</name>
<evidence type="ECO:0000256" key="3">
    <source>
        <dbReference type="ARBA" id="ARBA00022679"/>
    </source>
</evidence>
<dbReference type="PANTHER" id="PTHR12526:SF640">
    <property type="entry name" value="COLANIC ACID BIOSYNTHESIS GLYCOSYLTRANSFERASE WCAL-RELATED"/>
    <property type="match status" value="1"/>
</dbReference>
<evidence type="ECO:0000256" key="1">
    <source>
        <dbReference type="ARBA" id="ARBA00009481"/>
    </source>
</evidence>
<dbReference type="SUPFAM" id="SSF53756">
    <property type="entry name" value="UDP-Glycosyltransferase/glycogen phosphorylase"/>
    <property type="match status" value="1"/>
</dbReference>
<evidence type="ECO:0000256" key="2">
    <source>
        <dbReference type="ARBA" id="ARBA00022676"/>
    </source>
</evidence>
<comment type="caution">
    <text evidence="6">The sequence shown here is derived from an EMBL/GenBank/DDBJ whole genome shotgun (WGS) entry which is preliminary data.</text>
</comment>
<dbReference type="AlphaFoldDB" id="A0A150B1P6"/>
<feature type="domain" description="Glycosyltransferase subfamily 4-like N-terminal" evidence="5">
    <location>
        <begin position="15"/>
        <end position="212"/>
    </location>
</feature>
<feature type="domain" description="Glycosyl transferase family 1" evidence="4">
    <location>
        <begin position="213"/>
        <end position="382"/>
    </location>
</feature>
<keyword evidence="3" id="KW-0808">Transferase</keyword>
<dbReference type="Gene3D" id="3.40.50.2000">
    <property type="entry name" value="Glycogen Phosphorylase B"/>
    <property type="match status" value="2"/>
</dbReference>
<dbReference type="EMBL" id="LOMT01000106">
    <property type="protein sequence ID" value="KXX93925.1"/>
    <property type="molecule type" value="Genomic_DNA"/>
</dbReference>